<sequence>MRRPRVGLSTSSDEKAITPFITSSSSRSGMRSLIITLLELLEAMEYLKGHFHT</sequence>
<reference evidence="1" key="1">
    <citation type="submission" date="2014-05" db="EMBL/GenBank/DDBJ databases">
        <authorList>
            <person name="Chronopoulou M."/>
        </authorList>
    </citation>
    <scope>NUCLEOTIDE SEQUENCE</scope>
    <source>
        <tissue evidence="1">Whole organism</tissue>
    </source>
</reference>
<accession>A0A0K2ULR9</accession>
<dbReference type="EMBL" id="HACA01021853">
    <property type="protein sequence ID" value="CDW39214.1"/>
    <property type="molecule type" value="Transcribed_RNA"/>
</dbReference>
<evidence type="ECO:0000313" key="1">
    <source>
        <dbReference type="EMBL" id="CDW39214.1"/>
    </source>
</evidence>
<protein>
    <submittedName>
        <fullName evidence="1">Uncharacterized protein</fullName>
    </submittedName>
</protein>
<organism evidence="1">
    <name type="scientific">Lepeophtheirus salmonis</name>
    <name type="common">Salmon louse</name>
    <name type="synonym">Caligus salmonis</name>
    <dbReference type="NCBI Taxonomy" id="72036"/>
    <lineage>
        <taxon>Eukaryota</taxon>
        <taxon>Metazoa</taxon>
        <taxon>Ecdysozoa</taxon>
        <taxon>Arthropoda</taxon>
        <taxon>Crustacea</taxon>
        <taxon>Multicrustacea</taxon>
        <taxon>Hexanauplia</taxon>
        <taxon>Copepoda</taxon>
        <taxon>Siphonostomatoida</taxon>
        <taxon>Caligidae</taxon>
        <taxon>Lepeophtheirus</taxon>
    </lineage>
</organism>
<dbReference type="AlphaFoldDB" id="A0A0K2ULR9"/>
<proteinExistence type="predicted"/>
<name>A0A0K2ULR9_LEPSM</name>